<evidence type="ECO:0000256" key="1">
    <source>
        <dbReference type="ARBA" id="ARBA00006200"/>
    </source>
</evidence>
<evidence type="ECO:0000313" key="5">
    <source>
        <dbReference type="Proteomes" id="UP000466187"/>
    </source>
</evidence>
<dbReference type="InterPro" id="IPR023007">
    <property type="entry name" value="UPF0232_actinobac"/>
</dbReference>
<dbReference type="EMBL" id="AP022608">
    <property type="protein sequence ID" value="BBZ19901.1"/>
    <property type="molecule type" value="Genomic_DNA"/>
</dbReference>
<feature type="compositionally biased region" description="Basic residues" evidence="3">
    <location>
        <begin position="45"/>
        <end position="58"/>
    </location>
</feature>
<dbReference type="InterPro" id="IPR007922">
    <property type="entry name" value="DciA-like"/>
</dbReference>
<dbReference type="RefSeq" id="WP_163688792.1">
    <property type="nucleotide sequence ID" value="NZ_AP022608.1"/>
</dbReference>
<accession>A0A7I7WTR8</accession>
<dbReference type="HAMAP" id="MF_00630">
    <property type="entry name" value="UPF0232"/>
    <property type="match status" value="1"/>
</dbReference>
<dbReference type="PANTHER" id="PTHR36456:SF1">
    <property type="entry name" value="UPF0232 PROTEIN SCO3875"/>
    <property type="match status" value="1"/>
</dbReference>
<feature type="region of interest" description="Disordered" evidence="3">
    <location>
        <begin position="27"/>
        <end position="71"/>
    </location>
</feature>
<evidence type="ECO:0000256" key="2">
    <source>
        <dbReference type="HAMAP-Rule" id="MF_00630"/>
    </source>
</evidence>
<dbReference type="AlphaFoldDB" id="A0A7I7WTR8"/>
<gene>
    <name evidence="4" type="ORF">MGAD_42360</name>
</gene>
<comment type="similarity">
    <text evidence="1 2">Belongs to the UPF0232 family.</text>
</comment>
<organism evidence="4 5">
    <name type="scientific">Mycolicibacterium gadium</name>
    <name type="common">Mycobacterium gadium</name>
    <dbReference type="NCBI Taxonomy" id="1794"/>
    <lineage>
        <taxon>Bacteria</taxon>
        <taxon>Bacillati</taxon>
        <taxon>Actinomycetota</taxon>
        <taxon>Actinomycetes</taxon>
        <taxon>Mycobacteriales</taxon>
        <taxon>Mycobacteriaceae</taxon>
        <taxon>Mycolicibacterium</taxon>
    </lineage>
</organism>
<dbReference type="NCBIfam" id="NF002871">
    <property type="entry name" value="PRK03195.1"/>
    <property type="match status" value="1"/>
</dbReference>
<proteinExistence type="inferred from homology"/>
<dbReference type="KEGG" id="mgad:MGAD_42360"/>
<evidence type="ECO:0000256" key="3">
    <source>
        <dbReference type="SAM" id="MobiDB-lite"/>
    </source>
</evidence>
<reference evidence="4 5" key="1">
    <citation type="journal article" date="2019" name="Emerg. Microbes Infect.">
        <title>Comprehensive subspecies identification of 175 nontuberculous mycobacteria species based on 7547 genomic profiles.</title>
        <authorList>
            <person name="Matsumoto Y."/>
            <person name="Kinjo T."/>
            <person name="Motooka D."/>
            <person name="Nabeya D."/>
            <person name="Jung N."/>
            <person name="Uechi K."/>
            <person name="Horii T."/>
            <person name="Iida T."/>
            <person name="Fujita J."/>
            <person name="Nakamura S."/>
        </authorList>
    </citation>
    <scope>NUCLEOTIDE SEQUENCE [LARGE SCALE GENOMIC DNA]</scope>
    <source>
        <strain evidence="4 5">JCM 12688</strain>
    </source>
</reference>
<dbReference type="PANTHER" id="PTHR36456">
    <property type="entry name" value="UPF0232 PROTEIN SCO3875"/>
    <property type="match status" value="1"/>
</dbReference>
<dbReference type="Pfam" id="PF05258">
    <property type="entry name" value="DciA"/>
    <property type="match status" value="1"/>
</dbReference>
<evidence type="ECO:0000313" key="4">
    <source>
        <dbReference type="EMBL" id="BBZ19901.1"/>
    </source>
</evidence>
<dbReference type="Proteomes" id="UP000466187">
    <property type="component" value="Chromosome"/>
</dbReference>
<sequence>MTDGVEPPAHLAHLKGMDLVRRTLEEARGAARSQGKDVGRGRSTQPRKKVAGTSRRRWSGPGPDSRDPQLLGSLTRDLARNRGWSDRVAEGAVFGRWSAVVGEQIAAHATPTSLQEGVLTVSAESTAWATQLRMVQAQLLAKIAAAVGDGVVKSMKIVGPVAPSWRKGRYHIAGRGPRDTYG</sequence>
<feature type="compositionally biased region" description="Basic and acidic residues" evidence="3">
    <location>
        <begin position="27"/>
        <end position="40"/>
    </location>
</feature>
<protein>
    <recommendedName>
        <fullName evidence="2">UPF0232 protein MGAD_42360</fullName>
    </recommendedName>
</protein>
<name>A0A7I7WTR8_MYCGU</name>